<dbReference type="PROSITE" id="PS51384">
    <property type="entry name" value="FAD_FR"/>
    <property type="match status" value="1"/>
</dbReference>
<dbReference type="InterPro" id="IPR017938">
    <property type="entry name" value="Riboflavin_synthase-like_b-brl"/>
</dbReference>
<dbReference type="Pfam" id="PF08021">
    <property type="entry name" value="FAD_binding_9"/>
    <property type="match status" value="1"/>
</dbReference>
<evidence type="ECO:0000259" key="1">
    <source>
        <dbReference type="PROSITE" id="PS51384"/>
    </source>
</evidence>
<dbReference type="GeneID" id="65914549"/>
<sequence>MADLPVSFIQVTDITRLTPHMARVTFDADHLDDTVGTTPDQQVKLCFPRAGQRTPVLPEQEDDATSWYQAFLAVPEDERPWMRSFTIRHRRPGSTSLTIDFVLHGDTGPATSWAGTARPGDQLGMVGPSAIYAGPVPLSTSIAASDWLLLAGDETALPAIATLLESLPAGARAIAYIEVADAGERQHFDTRGEVTVNWLYRDGIAAGQSDILVDSVRKAEFPAGRPFAWLAGESGAVRALRRHLVDDRGLDKKSIDFSGYWRFKLTQDDAPTTEDMAEAQERLAEAKAAGDGGGGGWG</sequence>
<evidence type="ECO:0000313" key="2">
    <source>
        <dbReference type="EMBL" id="ADG27367.1"/>
    </source>
</evidence>
<dbReference type="Pfam" id="PF04954">
    <property type="entry name" value="SIP"/>
    <property type="match status" value="1"/>
</dbReference>
<dbReference type="Gene3D" id="2.40.30.10">
    <property type="entry name" value="Translation factors"/>
    <property type="match status" value="1"/>
</dbReference>
<dbReference type="EMBL" id="HM038106">
    <property type="protein sequence ID" value="ADG27367.1"/>
    <property type="molecule type" value="Genomic_DNA"/>
</dbReference>
<dbReference type="Gene3D" id="3.40.50.80">
    <property type="entry name" value="Nucleotide-binding domain of ferredoxin-NADP reductase (FNR) module"/>
    <property type="match status" value="1"/>
</dbReference>
<reference evidence="2" key="2">
    <citation type="journal article" date="2000" name="Chem. Biol.">
        <title>Construction and in vitro analysis of a new bi-modular polypeptide synthetase for synthesis of N-methylated acyl peptides.</title>
        <authorList>
            <person name="Schauwecker F."/>
            <person name="Pfennig F."/>
            <person name="Grammel N."/>
            <person name="Keller U."/>
        </authorList>
    </citation>
    <scope>NUCLEOTIDE SEQUENCE</scope>
    <source>
        <strain evidence="2">ATCC 11523</strain>
    </source>
</reference>
<protein>
    <submittedName>
        <fullName evidence="2">Siderophore-interacting protein</fullName>
    </submittedName>
</protein>
<dbReference type="PATRIC" id="fig|1892.7.peg.7087"/>
<dbReference type="AlphaFoldDB" id="D6R248"/>
<dbReference type="InterPro" id="IPR013113">
    <property type="entry name" value="SIP_FAD-bd"/>
</dbReference>
<name>D6R248_STRAQ</name>
<dbReference type="InterPro" id="IPR039374">
    <property type="entry name" value="SIP_fam"/>
</dbReference>
<proteinExistence type="predicted"/>
<dbReference type="SUPFAM" id="SSF63380">
    <property type="entry name" value="Riboflavin synthase domain-like"/>
    <property type="match status" value="1"/>
</dbReference>
<organism evidence="2">
    <name type="scientific">Streptomyces anulatus</name>
    <name type="common">Streptomyces chrysomallus</name>
    <dbReference type="NCBI Taxonomy" id="1892"/>
    <lineage>
        <taxon>Bacteria</taxon>
        <taxon>Bacillati</taxon>
        <taxon>Actinomycetota</taxon>
        <taxon>Actinomycetes</taxon>
        <taxon>Kitasatosporales</taxon>
        <taxon>Streptomycetaceae</taxon>
        <taxon>Streptomyces</taxon>
    </lineage>
</organism>
<accession>D6R248</accession>
<dbReference type="InterPro" id="IPR007037">
    <property type="entry name" value="SIP_rossman_dom"/>
</dbReference>
<gene>
    <name evidence="2" type="primary">acmV</name>
</gene>
<dbReference type="InterPro" id="IPR039261">
    <property type="entry name" value="FNR_nucleotide-bd"/>
</dbReference>
<reference evidence="2" key="1">
    <citation type="journal article" date="1999" name="J. Biol. Chem.">
        <title>Molecular characterization of the genes of actinomycin synthetase I and of a 4-methyl-3-hydroxyanthranilic acid carrier protein involved in the assembly of the acylpeptide chain of actinomycin in Streptomyces.</title>
        <authorList>
            <person name="Pfennig F."/>
            <person name="Schauwecker F."/>
            <person name="Keller U."/>
        </authorList>
    </citation>
    <scope>NUCLEOTIDE SEQUENCE</scope>
    <source>
        <strain evidence="2">ATCC 11523</strain>
    </source>
</reference>
<dbReference type="PANTHER" id="PTHR30157:SF0">
    <property type="entry name" value="NADPH-DEPENDENT FERRIC-CHELATE REDUCTASE"/>
    <property type="match status" value="1"/>
</dbReference>
<dbReference type="PANTHER" id="PTHR30157">
    <property type="entry name" value="FERRIC REDUCTASE, NADPH-DEPENDENT"/>
    <property type="match status" value="1"/>
</dbReference>
<feature type="domain" description="FAD-binding FR-type" evidence="1">
    <location>
        <begin position="4"/>
        <end position="135"/>
    </location>
</feature>
<reference evidence="2" key="3">
    <citation type="journal article" date="2010" name="J. Bacteriol.">
        <title>The actinomycin biosynthetic gene cluster of Streptomyces chrysomallus: a genetic hall of mirrors for synthesis of a molecule with mirror symmetry.</title>
        <authorList>
            <person name="Keller U."/>
            <person name="Lang M."/>
            <person name="Crnovcic I."/>
            <person name="Pfennig F."/>
            <person name="Schauwecker F."/>
        </authorList>
    </citation>
    <scope>NUCLEOTIDE SEQUENCE</scope>
    <source>
        <strain evidence="2">ATCC 11523</strain>
    </source>
</reference>
<dbReference type="GO" id="GO:0016491">
    <property type="term" value="F:oxidoreductase activity"/>
    <property type="evidence" value="ECO:0007669"/>
    <property type="project" value="InterPro"/>
</dbReference>
<dbReference type="InterPro" id="IPR017927">
    <property type="entry name" value="FAD-bd_FR_type"/>
</dbReference>
<dbReference type="RefSeq" id="WP_057667162.1">
    <property type="nucleotide sequence ID" value="NZ_CM003601.1"/>
</dbReference>
<dbReference type="CDD" id="cd06193">
    <property type="entry name" value="siderophore_interacting"/>
    <property type="match status" value="1"/>
</dbReference>